<sequence>QGSELGQGAHEESGNSWERRKKRKLVDSSS</sequence>
<dbReference type="EMBL" id="LXQA010795979">
    <property type="protein sequence ID" value="MCI71422.1"/>
    <property type="molecule type" value="Genomic_DNA"/>
</dbReference>
<keyword evidence="3" id="KW-1185">Reference proteome</keyword>
<protein>
    <submittedName>
        <fullName evidence="2">Uncharacterized protein</fullName>
    </submittedName>
</protein>
<evidence type="ECO:0000313" key="3">
    <source>
        <dbReference type="Proteomes" id="UP000265520"/>
    </source>
</evidence>
<proteinExistence type="predicted"/>
<dbReference type="AlphaFoldDB" id="A0A392UDE9"/>
<accession>A0A392UDE9</accession>
<evidence type="ECO:0000256" key="1">
    <source>
        <dbReference type="SAM" id="MobiDB-lite"/>
    </source>
</evidence>
<comment type="caution">
    <text evidence="2">The sequence shown here is derived from an EMBL/GenBank/DDBJ whole genome shotgun (WGS) entry which is preliminary data.</text>
</comment>
<feature type="non-terminal residue" evidence="2">
    <location>
        <position position="1"/>
    </location>
</feature>
<name>A0A392UDE9_9FABA</name>
<organism evidence="2 3">
    <name type="scientific">Trifolium medium</name>
    <dbReference type="NCBI Taxonomy" id="97028"/>
    <lineage>
        <taxon>Eukaryota</taxon>
        <taxon>Viridiplantae</taxon>
        <taxon>Streptophyta</taxon>
        <taxon>Embryophyta</taxon>
        <taxon>Tracheophyta</taxon>
        <taxon>Spermatophyta</taxon>
        <taxon>Magnoliopsida</taxon>
        <taxon>eudicotyledons</taxon>
        <taxon>Gunneridae</taxon>
        <taxon>Pentapetalae</taxon>
        <taxon>rosids</taxon>
        <taxon>fabids</taxon>
        <taxon>Fabales</taxon>
        <taxon>Fabaceae</taxon>
        <taxon>Papilionoideae</taxon>
        <taxon>50 kb inversion clade</taxon>
        <taxon>NPAAA clade</taxon>
        <taxon>Hologalegina</taxon>
        <taxon>IRL clade</taxon>
        <taxon>Trifolieae</taxon>
        <taxon>Trifolium</taxon>
    </lineage>
</organism>
<dbReference type="Proteomes" id="UP000265520">
    <property type="component" value="Unassembled WGS sequence"/>
</dbReference>
<feature type="region of interest" description="Disordered" evidence="1">
    <location>
        <begin position="1"/>
        <end position="30"/>
    </location>
</feature>
<reference evidence="2 3" key="1">
    <citation type="journal article" date="2018" name="Front. Plant Sci.">
        <title>Red Clover (Trifolium pratense) and Zigzag Clover (T. medium) - A Picture of Genomic Similarities and Differences.</title>
        <authorList>
            <person name="Dluhosova J."/>
            <person name="Istvanek J."/>
            <person name="Nedelnik J."/>
            <person name="Repkova J."/>
        </authorList>
    </citation>
    <scope>NUCLEOTIDE SEQUENCE [LARGE SCALE GENOMIC DNA]</scope>
    <source>
        <strain evidence="3">cv. 10/8</strain>
        <tissue evidence="2">Leaf</tissue>
    </source>
</reference>
<evidence type="ECO:0000313" key="2">
    <source>
        <dbReference type="EMBL" id="MCI71422.1"/>
    </source>
</evidence>